<dbReference type="Gene3D" id="3.40.50.10540">
    <property type="entry name" value="Crotonobetainyl-coa:carnitine coa-transferase, domain 1"/>
    <property type="match status" value="1"/>
</dbReference>
<dbReference type="PANTHER" id="PTHR48228:SF5">
    <property type="entry name" value="ALPHA-METHYLACYL-COA RACEMASE"/>
    <property type="match status" value="1"/>
</dbReference>
<dbReference type="EMBL" id="JAJNCO010000012">
    <property type="protein sequence ID" value="MCD2113493.1"/>
    <property type="molecule type" value="Genomic_DNA"/>
</dbReference>
<reference evidence="1" key="1">
    <citation type="submission" date="2021-11" db="EMBL/GenBank/DDBJ databases">
        <title>Development of a sustainable strategy for remediation of hydrocarbon-contaminated territories based on the waste exchange concept.</title>
        <authorList>
            <person name="Elkin A."/>
        </authorList>
    </citation>
    <scope>NUCLEOTIDE SEQUENCE</scope>
    <source>
        <strain evidence="1">IEGM 757</strain>
    </source>
</reference>
<dbReference type="RefSeq" id="WP_159417224.1">
    <property type="nucleotide sequence ID" value="NZ_CP027557.1"/>
</dbReference>
<protein>
    <submittedName>
        <fullName evidence="1">CoA transferase</fullName>
    </submittedName>
</protein>
<evidence type="ECO:0000313" key="2">
    <source>
        <dbReference type="Proteomes" id="UP001198630"/>
    </source>
</evidence>
<organism evidence="1 2">
    <name type="scientific">Rhodococcus rhodochrous</name>
    <dbReference type="NCBI Taxonomy" id="1829"/>
    <lineage>
        <taxon>Bacteria</taxon>
        <taxon>Bacillati</taxon>
        <taxon>Actinomycetota</taxon>
        <taxon>Actinomycetes</taxon>
        <taxon>Mycobacteriales</taxon>
        <taxon>Nocardiaceae</taxon>
        <taxon>Rhodococcus</taxon>
    </lineage>
</organism>
<dbReference type="PANTHER" id="PTHR48228">
    <property type="entry name" value="SUCCINYL-COA--D-CITRAMALATE COA-TRANSFERASE"/>
    <property type="match status" value="1"/>
</dbReference>
<dbReference type="GO" id="GO:0016740">
    <property type="term" value="F:transferase activity"/>
    <property type="evidence" value="ECO:0007669"/>
    <property type="project" value="UniProtKB-KW"/>
</dbReference>
<gene>
    <name evidence="1" type="ORF">LQ384_20490</name>
</gene>
<proteinExistence type="predicted"/>
<dbReference type="InterPro" id="IPR050509">
    <property type="entry name" value="CoA-transferase_III"/>
</dbReference>
<comment type="caution">
    <text evidence="1">The sequence shown here is derived from an EMBL/GenBank/DDBJ whole genome shotgun (WGS) entry which is preliminary data.</text>
</comment>
<dbReference type="Pfam" id="PF02515">
    <property type="entry name" value="CoA_transf_3"/>
    <property type="match status" value="1"/>
</dbReference>
<name>A0AAW4XKI8_RHORH</name>
<dbReference type="AlphaFoldDB" id="A0AAW4XKI8"/>
<evidence type="ECO:0000313" key="1">
    <source>
        <dbReference type="EMBL" id="MCD2113493.1"/>
    </source>
</evidence>
<dbReference type="Gene3D" id="3.30.1540.10">
    <property type="entry name" value="formyl-coa transferase, domain 3"/>
    <property type="match status" value="1"/>
</dbReference>
<dbReference type="InterPro" id="IPR044855">
    <property type="entry name" value="CoA-Trfase_III_dom3_sf"/>
</dbReference>
<dbReference type="InterPro" id="IPR023606">
    <property type="entry name" value="CoA-Trfase_III_dom_1_sf"/>
</dbReference>
<keyword evidence="1" id="KW-0808">Transferase</keyword>
<dbReference type="Proteomes" id="UP001198630">
    <property type="component" value="Unassembled WGS sequence"/>
</dbReference>
<dbReference type="SUPFAM" id="SSF89796">
    <property type="entry name" value="CoA-transferase family III (CaiB/BaiF)"/>
    <property type="match status" value="1"/>
</dbReference>
<sequence>MSGPLSGVRVVELAGLGPAPFAAMMLADLGAEVVRVDRPGRQPHRPHTDVLNRNRSHIVLDLKKPEGVTALLDLVDRADVLLEGYRPGVAERLGFGPDVCLDRNPRLIFGRMTGWGQSGPLAHTAGHDIDYIARTGALHAVGRADGPPQIPLNSIGDFGGGGMLLAYGVVTALFERTNSGLGQVVDAAIVDGVAALMAMQYGFIADDYWRDERGVNTLDSGAPYYDVYETSDGRWFAVGAVEAQFYAQLLDALELTGLPDRTDRANWPVIREAFAKRFAERTRDEWTKVFESVDACGAPVLSLLEAPHDPHNIAREVYLDIDGVVQGAPAPRFSRTRPSAVRPAGSPGRDTRAVLEAWGVTDPEKLIASGAAVDDSA</sequence>
<dbReference type="InterPro" id="IPR003673">
    <property type="entry name" value="CoA-Trfase_fam_III"/>
</dbReference>
<accession>A0AAW4XKI8</accession>